<proteinExistence type="inferred from homology"/>
<dbReference type="OrthoDB" id="194468at2759"/>
<dbReference type="GO" id="GO:0018773">
    <property type="term" value="F:acetylpyruvate hydrolase activity"/>
    <property type="evidence" value="ECO:0007669"/>
    <property type="project" value="TreeGrafter"/>
</dbReference>
<protein>
    <recommendedName>
        <fullName evidence="7">Fumarylacetoacetate hydrolase-like protein</fullName>
    </recommendedName>
</protein>
<reference evidence="5" key="1">
    <citation type="journal article" date="2020" name="Stud. Mycol.">
        <title>101 Dothideomycetes genomes: a test case for predicting lifestyles and emergence of pathogens.</title>
        <authorList>
            <person name="Haridas S."/>
            <person name="Albert R."/>
            <person name="Binder M."/>
            <person name="Bloem J."/>
            <person name="Labutti K."/>
            <person name="Salamov A."/>
            <person name="Andreopoulos B."/>
            <person name="Baker S."/>
            <person name="Barry K."/>
            <person name="Bills G."/>
            <person name="Bluhm B."/>
            <person name="Cannon C."/>
            <person name="Castanera R."/>
            <person name="Culley D."/>
            <person name="Daum C."/>
            <person name="Ezra D."/>
            <person name="Gonzalez J."/>
            <person name="Henrissat B."/>
            <person name="Kuo A."/>
            <person name="Liang C."/>
            <person name="Lipzen A."/>
            <person name="Lutzoni F."/>
            <person name="Magnuson J."/>
            <person name="Mondo S."/>
            <person name="Nolan M."/>
            <person name="Ohm R."/>
            <person name="Pangilinan J."/>
            <person name="Park H.-J."/>
            <person name="Ramirez L."/>
            <person name="Alfaro M."/>
            <person name="Sun H."/>
            <person name="Tritt A."/>
            <person name="Yoshinaga Y."/>
            <person name="Zwiers L.-H."/>
            <person name="Turgeon B."/>
            <person name="Goodwin S."/>
            <person name="Spatafora J."/>
            <person name="Crous P."/>
            <person name="Grigoriev I."/>
        </authorList>
    </citation>
    <scope>NUCLEOTIDE SEQUENCE</scope>
    <source>
        <strain evidence="5">CBS 121410</strain>
    </source>
</reference>
<dbReference type="Pfam" id="PF01557">
    <property type="entry name" value="FAA_hydrolase"/>
    <property type="match status" value="1"/>
</dbReference>
<dbReference type="Proteomes" id="UP000799776">
    <property type="component" value="Unassembled WGS sequence"/>
</dbReference>
<dbReference type="SUPFAM" id="SSF56529">
    <property type="entry name" value="FAH"/>
    <property type="match status" value="1"/>
</dbReference>
<evidence type="ECO:0000256" key="1">
    <source>
        <dbReference type="ARBA" id="ARBA00010211"/>
    </source>
</evidence>
<gene>
    <name evidence="5" type="ORF">K490DRAFT_69843</name>
</gene>
<evidence type="ECO:0000259" key="4">
    <source>
        <dbReference type="Pfam" id="PF12146"/>
    </source>
</evidence>
<dbReference type="EMBL" id="ML978790">
    <property type="protein sequence ID" value="KAF2083413.1"/>
    <property type="molecule type" value="Genomic_DNA"/>
</dbReference>
<name>A0A9P4LVV7_9PEZI</name>
<dbReference type="AlphaFoldDB" id="A0A9P4LVV7"/>
<dbReference type="Gene3D" id="3.90.850.10">
    <property type="entry name" value="Fumarylacetoacetase-like, C-terminal domain"/>
    <property type="match status" value="1"/>
</dbReference>
<dbReference type="Gene3D" id="3.40.50.1820">
    <property type="entry name" value="alpha/beta hydrolase"/>
    <property type="match status" value="1"/>
</dbReference>
<evidence type="ECO:0000256" key="2">
    <source>
        <dbReference type="ARBA" id="ARBA00022723"/>
    </source>
</evidence>
<dbReference type="SUPFAM" id="SSF53474">
    <property type="entry name" value="alpha/beta-Hydrolases"/>
    <property type="match status" value="1"/>
</dbReference>
<evidence type="ECO:0000259" key="3">
    <source>
        <dbReference type="Pfam" id="PF01557"/>
    </source>
</evidence>
<dbReference type="FunFam" id="3.90.850.10:FF:000002">
    <property type="entry name" value="2-hydroxyhepta-2,4-diene-1,7-dioate isomerase"/>
    <property type="match status" value="1"/>
</dbReference>
<keyword evidence="2" id="KW-0479">Metal-binding</keyword>
<dbReference type="GO" id="GO:0050163">
    <property type="term" value="F:oxaloacetate tautomerase activity"/>
    <property type="evidence" value="ECO:0007669"/>
    <property type="project" value="UniProtKB-ARBA"/>
</dbReference>
<feature type="domain" description="Fumarylacetoacetase-like C-terminal" evidence="3">
    <location>
        <begin position="84"/>
        <end position="295"/>
    </location>
</feature>
<dbReference type="InterPro" id="IPR022742">
    <property type="entry name" value="Hydrolase_4"/>
</dbReference>
<evidence type="ECO:0008006" key="7">
    <source>
        <dbReference type="Google" id="ProtNLM"/>
    </source>
</evidence>
<comment type="similarity">
    <text evidence="1">Belongs to the FAH family.</text>
</comment>
<dbReference type="InterPro" id="IPR036663">
    <property type="entry name" value="Fumarylacetoacetase_C_sf"/>
</dbReference>
<dbReference type="InterPro" id="IPR029058">
    <property type="entry name" value="AB_hydrolase_fold"/>
</dbReference>
<dbReference type="InterPro" id="IPR011234">
    <property type="entry name" value="Fumarylacetoacetase-like_C"/>
</dbReference>
<dbReference type="PANTHER" id="PTHR11820:SF7">
    <property type="entry name" value="ACYLPYRUVASE FAHD1, MITOCHONDRIAL"/>
    <property type="match status" value="1"/>
</dbReference>
<organism evidence="5 6">
    <name type="scientific">Saccharata proteae CBS 121410</name>
    <dbReference type="NCBI Taxonomy" id="1314787"/>
    <lineage>
        <taxon>Eukaryota</taxon>
        <taxon>Fungi</taxon>
        <taxon>Dikarya</taxon>
        <taxon>Ascomycota</taxon>
        <taxon>Pezizomycotina</taxon>
        <taxon>Dothideomycetes</taxon>
        <taxon>Dothideomycetes incertae sedis</taxon>
        <taxon>Botryosphaeriales</taxon>
        <taxon>Saccharataceae</taxon>
        <taxon>Saccharata</taxon>
    </lineage>
</organism>
<evidence type="ECO:0000313" key="5">
    <source>
        <dbReference type="EMBL" id="KAF2083413.1"/>
    </source>
</evidence>
<keyword evidence="6" id="KW-1185">Reference proteome</keyword>
<dbReference type="Pfam" id="PF12146">
    <property type="entry name" value="Hydrolase_4"/>
    <property type="match status" value="1"/>
</dbReference>
<accession>A0A9P4LVV7</accession>
<evidence type="ECO:0000313" key="6">
    <source>
        <dbReference type="Proteomes" id="UP000799776"/>
    </source>
</evidence>
<comment type="caution">
    <text evidence="5">The sequence shown here is derived from an EMBL/GenBank/DDBJ whole genome shotgun (WGS) entry which is preliminary data.</text>
</comment>
<sequence length="589" mass="64076">MGQSQFEPSVYNYVAYLEKDSSRPHIGQLQQLNQTVQPLAFASGTPLENLYQVIEAGEKNVKPYATSKRLSAVKLLPPISGRDVLAVGKNYAEHAKEFNSSGYDSSDKVDQPTHPVIFTKRATSIIAHGEEIYPHVGFTESADYEGEIGVVIGKSGFRISEENAMDHVWGYTIINDVTARERQRDHKQFYIGKSADTYCPMGPIAVPASKLPAVLELETRVNGELKQKATSADLIFSIPHLIKTLSEGQTLQLGDVIATGTPAGVGIGKKPPVFLKPGDEISISVTGLGTLSNRVGTPDPKSPSTHQVRDISHIPVSHNAQNTIVFIHGLGGSLEYFQPLAHRLSVSFHGCYLFDLEGHGLTPTSALNTLRITSFANDLASMIAHAHTMSHKLPTTIVAQGLGCLVALKFAHLYPSRVRYLKLILLSPAPIPMPKEISRMLIDRAAEVRSRGALDHAADATVDELATPAKKRNPLLEAAVRMSVLGQDPEGYAKGCEALAFAENCFADVRPEELMGGATLIVAGDRDWICTPEVCEHWRARGRGKVEDVVMLKDVGGWPVFEDLNGVAEAVEGFIKGYYLGREKSKNLD</sequence>
<dbReference type="GO" id="GO:0006107">
    <property type="term" value="P:oxaloacetate metabolic process"/>
    <property type="evidence" value="ECO:0007669"/>
    <property type="project" value="UniProtKB-ARBA"/>
</dbReference>
<feature type="domain" description="Serine aminopeptidase S33" evidence="4">
    <location>
        <begin position="320"/>
        <end position="534"/>
    </location>
</feature>
<dbReference type="PANTHER" id="PTHR11820">
    <property type="entry name" value="ACYLPYRUVASE"/>
    <property type="match status" value="1"/>
</dbReference>
<dbReference type="GO" id="GO:0046872">
    <property type="term" value="F:metal ion binding"/>
    <property type="evidence" value="ECO:0007669"/>
    <property type="project" value="UniProtKB-KW"/>
</dbReference>